<dbReference type="InterPro" id="IPR000719">
    <property type="entry name" value="Prot_kinase_dom"/>
</dbReference>
<dbReference type="Gene3D" id="1.10.510.10">
    <property type="entry name" value="Transferase(Phosphotransferase) domain 1"/>
    <property type="match status" value="1"/>
</dbReference>
<evidence type="ECO:0000256" key="7">
    <source>
        <dbReference type="SAM" id="MobiDB-lite"/>
    </source>
</evidence>
<keyword evidence="2" id="KW-0808">Transferase</keyword>
<dbReference type="PROSITE" id="PS50011">
    <property type="entry name" value="PROTEIN_KINASE_DOM"/>
    <property type="match status" value="1"/>
</dbReference>
<dbReference type="GO" id="GO:0005524">
    <property type="term" value="F:ATP binding"/>
    <property type="evidence" value="ECO:0007669"/>
    <property type="project" value="UniProtKB-UniRule"/>
</dbReference>
<keyword evidence="3 6" id="KW-0547">Nucleotide-binding</keyword>
<dbReference type="Proteomes" id="UP001489004">
    <property type="component" value="Unassembled WGS sequence"/>
</dbReference>
<dbReference type="AlphaFoldDB" id="A0AAW1P7V4"/>
<dbReference type="PROSITE" id="PS00107">
    <property type="entry name" value="PROTEIN_KINASE_ATP"/>
    <property type="match status" value="1"/>
</dbReference>
<keyword evidence="1" id="KW-0723">Serine/threonine-protein kinase</keyword>
<dbReference type="PANTHER" id="PTHR44329">
    <property type="entry name" value="SERINE/THREONINE-PROTEIN KINASE TNNI3K-RELATED"/>
    <property type="match status" value="1"/>
</dbReference>
<evidence type="ECO:0000256" key="5">
    <source>
        <dbReference type="ARBA" id="ARBA00022840"/>
    </source>
</evidence>
<evidence type="ECO:0000256" key="4">
    <source>
        <dbReference type="ARBA" id="ARBA00022777"/>
    </source>
</evidence>
<protein>
    <recommendedName>
        <fullName evidence="8">Protein kinase domain-containing protein</fullName>
    </recommendedName>
</protein>
<dbReference type="SUPFAM" id="SSF56112">
    <property type="entry name" value="Protein kinase-like (PK-like)"/>
    <property type="match status" value="1"/>
</dbReference>
<dbReference type="InterPro" id="IPR051681">
    <property type="entry name" value="Ser/Thr_Kinases-Pseudokinases"/>
</dbReference>
<feature type="domain" description="Protein kinase" evidence="8">
    <location>
        <begin position="36"/>
        <end position="294"/>
    </location>
</feature>
<feature type="compositionally biased region" description="Polar residues" evidence="7">
    <location>
        <begin position="304"/>
        <end position="319"/>
    </location>
</feature>
<feature type="binding site" evidence="6">
    <location>
        <position position="64"/>
    </location>
    <ligand>
        <name>ATP</name>
        <dbReference type="ChEBI" id="CHEBI:30616"/>
    </ligand>
</feature>
<evidence type="ECO:0000256" key="2">
    <source>
        <dbReference type="ARBA" id="ARBA00022679"/>
    </source>
</evidence>
<accession>A0AAW1P7V4</accession>
<evidence type="ECO:0000256" key="1">
    <source>
        <dbReference type="ARBA" id="ARBA00022527"/>
    </source>
</evidence>
<dbReference type="InterPro" id="IPR017441">
    <property type="entry name" value="Protein_kinase_ATP_BS"/>
</dbReference>
<dbReference type="GO" id="GO:0004674">
    <property type="term" value="F:protein serine/threonine kinase activity"/>
    <property type="evidence" value="ECO:0007669"/>
    <property type="project" value="UniProtKB-KW"/>
</dbReference>
<reference evidence="9 10" key="1">
    <citation type="journal article" date="2024" name="Nat. Commun.">
        <title>Phylogenomics reveals the evolutionary origins of lichenization in chlorophyte algae.</title>
        <authorList>
            <person name="Puginier C."/>
            <person name="Libourel C."/>
            <person name="Otte J."/>
            <person name="Skaloud P."/>
            <person name="Haon M."/>
            <person name="Grisel S."/>
            <person name="Petersen M."/>
            <person name="Berrin J.G."/>
            <person name="Delaux P.M."/>
            <person name="Dal Grande F."/>
            <person name="Keller J."/>
        </authorList>
    </citation>
    <scope>NUCLEOTIDE SEQUENCE [LARGE SCALE GENOMIC DNA]</scope>
    <source>
        <strain evidence="9 10">SAG 2043</strain>
    </source>
</reference>
<dbReference type="PROSITE" id="PS00108">
    <property type="entry name" value="PROTEIN_KINASE_ST"/>
    <property type="match status" value="1"/>
</dbReference>
<dbReference type="InterPro" id="IPR011009">
    <property type="entry name" value="Kinase-like_dom_sf"/>
</dbReference>
<keyword evidence="10" id="KW-1185">Reference proteome</keyword>
<dbReference type="InterPro" id="IPR001245">
    <property type="entry name" value="Ser-Thr/Tyr_kinase_cat_dom"/>
</dbReference>
<dbReference type="InterPro" id="IPR008271">
    <property type="entry name" value="Ser/Thr_kinase_AS"/>
</dbReference>
<proteinExistence type="predicted"/>
<evidence type="ECO:0000259" key="8">
    <source>
        <dbReference type="PROSITE" id="PS50011"/>
    </source>
</evidence>
<comment type="caution">
    <text evidence="9">The sequence shown here is derived from an EMBL/GenBank/DDBJ whole genome shotgun (WGS) entry which is preliminary data.</text>
</comment>
<evidence type="ECO:0000256" key="6">
    <source>
        <dbReference type="PROSITE-ProRule" id="PRU10141"/>
    </source>
</evidence>
<dbReference type="SMART" id="SM00220">
    <property type="entry name" value="S_TKc"/>
    <property type="match status" value="1"/>
</dbReference>
<feature type="region of interest" description="Disordered" evidence="7">
    <location>
        <begin position="300"/>
        <end position="319"/>
    </location>
</feature>
<dbReference type="EMBL" id="JALJOR010000017">
    <property type="protein sequence ID" value="KAK9804917.1"/>
    <property type="molecule type" value="Genomic_DNA"/>
</dbReference>
<dbReference type="Pfam" id="PF07714">
    <property type="entry name" value="PK_Tyr_Ser-Thr"/>
    <property type="match status" value="1"/>
</dbReference>
<evidence type="ECO:0000313" key="9">
    <source>
        <dbReference type="EMBL" id="KAK9804917.1"/>
    </source>
</evidence>
<keyword evidence="5 6" id="KW-0067">ATP-binding</keyword>
<name>A0AAW1P7V4_9CHLO</name>
<evidence type="ECO:0000313" key="10">
    <source>
        <dbReference type="Proteomes" id="UP001489004"/>
    </source>
</evidence>
<evidence type="ECO:0000256" key="3">
    <source>
        <dbReference type="ARBA" id="ARBA00022741"/>
    </source>
</evidence>
<organism evidence="9 10">
    <name type="scientific">[Myrmecia] bisecta</name>
    <dbReference type="NCBI Taxonomy" id="41462"/>
    <lineage>
        <taxon>Eukaryota</taxon>
        <taxon>Viridiplantae</taxon>
        <taxon>Chlorophyta</taxon>
        <taxon>core chlorophytes</taxon>
        <taxon>Trebouxiophyceae</taxon>
        <taxon>Trebouxiales</taxon>
        <taxon>Trebouxiaceae</taxon>
        <taxon>Myrmecia</taxon>
    </lineage>
</organism>
<gene>
    <name evidence="9" type="ORF">WJX72_011872</name>
</gene>
<keyword evidence="4" id="KW-0418">Kinase</keyword>
<sequence length="564" mass="63065">MPLCSQGILRQTSGGSMPLTDWLIPEDELEMCKRPDGLPLLLGAGAFGKVYKAMKDGTQPVAVKIIIDQTHKQQMDFEREINMLSCLRDRNIVQFLGVCLDGDETMLVTEFMENGDLYRMISKDRERTLCWYTRKSTAGRPTFGMGRRIALDIARGLHFLHSRRIVHFDLKSPNVLLARNNTAKIADVGLAKILKDGFISTAQHEVGTFVWMAPECLMGKRCTEKVDIFSFAVILWEICTGLVPQRGQMRSVRVPEECPAAIADLIERGMDSDPDNRPTAKEIVKVLMMQDAVLREKLAKATPPKQSGEVQATRSPSQDLAESLSNAHVHFAAQVAHNCSNGAPGTQLFNQGVSSLMECGRWYSRMNHDLEQCLKQPDAQVEDSPAHHRMAELCEAAMAHRAEVNRLAPRWFRRFEMVRLEDSAAAKQDTQPPVHHWSNVASALQLTENQLSELLAKHRDVIFRLDQVKQQRQQLVTALQSGLTSDVSDSHYAAATAYMDGKDAGDALNQCLEQERTIQEQLWTLMVNSLSVVQMATARVVSHPWIPDILAIMNSLALDAASVR</sequence>
<dbReference type="CDD" id="cd13999">
    <property type="entry name" value="STKc_MAP3K-like"/>
    <property type="match status" value="1"/>
</dbReference>